<sequence length="99" mass="10370">MRGMVWVAGSRVETAAPGAAEESRTAWRSPVAPGVAFPDQTTGRRRGAPAPPAAPERAPARGFAANFGEGAGASRTRKLAWFTITWAGSESTLTMLREG</sequence>
<dbReference type="AlphaFoldDB" id="A0A919BI24"/>
<gene>
    <name evidence="2" type="ORF">GCM10017667_21470</name>
</gene>
<reference evidence="2" key="2">
    <citation type="submission" date="2020-09" db="EMBL/GenBank/DDBJ databases">
        <authorList>
            <person name="Sun Q."/>
            <person name="Ohkuma M."/>
        </authorList>
    </citation>
    <scope>NUCLEOTIDE SEQUENCE</scope>
    <source>
        <strain evidence="2">JCM 4122</strain>
    </source>
</reference>
<organism evidence="2 3">
    <name type="scientific">Streptomyces filamentosus</name>
    <name type="common">Streptomyces roseosporus</name>
    <dbReference type="NCBI Taxonomy" id="67294"/>
    <lineage>
        <taxon>Bacteria</taxon>
        <taxon>Bacillati</taxon>
        <taxon>Actinomycetota</taxon>
        <taxon>Actinomycetes</taxon>
        <taxon>Kitasatosporales</taxon>
        <taxon>Streptomycetaceae</taxon>
        <taxon>Streptomyces</taxon>
    </lineage>
</organism>
<feature type="region of interest" description="Disordered" evidence="1">
    <location>
        <begin position="14"/>
        <end position="72"/>
    </location>
</feature>
<name>A0A919BI24_STRFL</name>
<evidence type="ECO:0000256" key="1">
    <source>
        <dbReference type="SAM" id="MobiDB-lite"/>
    </source>
</evidence>
<keyword evidence="3" id="KW-1185">Reference proteome</keyword>
<evidence type="ECO:0000313" key="3">
    <source>
        <dbReference type="Proteomes" id="UP000632849"/>
    </source>
</evidence>
<dbReference type="EMBL" id="BNBE01000001">
    <property type="protein sequence ID" value="GHF91806.1"/>
    <property type="molecule type" value="Genomic_DNA"/>
</dbReference>
<reference evidence="2" key="1">
    <citation type="journal article" date="2014" name="Int. J. Syst. Evol. Microbiol.">
        <title>Complete genome sequence of Corynebacterium casei LMG S-19264T (=DSM 44701T), isolated from a smear-ripened cheese.</title>
        <authorList>
            <consortium name="US DOE Joint Genome Institute (JGI-PGF)"/>
            <person name="Walter F."/>
            <person name="Albersmeier A."/>
            <person name="Kalinowski J."/>
            <person name="Ruckert C."/>
        </authorList>
    </citation>
    <scope>NUCLEOTIDE SEQUENCE</scope>
    <source>
        <strain evidence="2">JCM 4122</strain>
    </source>
</reference>
<feature type="compositionally biased region" description="Low complexity" evidence="1">
    <location>
        <begin position="55"/>
        <end position="68"/>
    </location>
</feature>
<protein>
    <submittedName>
        <fullName evidence="2">Uncharacterized protein</fullName>
    </submittedName>
</protein>
<evidence type="ECO:0000313" key="2">
    <source>
        <dbReference type="EMBL" id="GHF91806.1"/>
    </source>
</evidence>
<proteinExistence type="predicted"/>
<dbReference type="Proteomes" id="UP000632849">
    <property type="component" value="Unassembled WGS sequence"/>
</dbReference>
<comment type="caution">
    <text evidence="2">The sequence shown here is derived from an EMBL/GenBank/DDBJ whole genome shotgun (WGS) entry which is preliminary data.</text>
</comment>
<accession>A0A919BI24</accession>